<dbReference type="CDD" id="cd00093">
    <property type="entry name" value="HTH_XRE"/>
    <property type="match status" value="1"/>
</dbReference>
<comment type="caution">
    <text evidence="3">The sequence shown here is derived from an EMBL/GenBank/DDBJ whole genome shotgun (WGS) entry which is preliminary data.</text>
</comment>
<dbReference type="PROSITE" id="PS50943">
    <property type="entry name" value="HTH_CROC1"/>
    <property type="match status" value="1"/>
</dbReference>
<evidence type="ECO:0000313" key="4">
    <source>
        <dbReference type="Proteomes" id="UP000075420"/>
    </source>
</evidence>
<sequence length="198" mass="20969">MARSAFGMYLQELREARGVSKAELARELKASWSTVNNWELHGALPEREKLRQVATVLKLKPEERTRLHALVEEGGGAPANANGTRGASPDAAPPPSVEGAAASSRSRSAEAQRMLEDVLTRALQPGRHTIGDAHSVLSALTEAAHLVAELEAPEEAARVWLDAAARLRARGIRVTGATLAVGSAVSQPAEARRGAPPK</sequence>
<dbReference type="SMART" id="SM00530">
    <property type="entry name" value="HTH_XRE"/>
    <property type="match status" value="1"/>
</dbReference>
<evidence type="ECO:0000256" key="1">
    <source>
        <dbReference type="SAM" id="MobiDB-lite"/>
    </source>
</evidence>
<dbReference type="EMBL" id="JELY01000733">
    <property type="protein sequence ID" value="KYF58331.1"/>
    <property type="molecule type" value="Genomic_DNA"/>
</dbReference>
<feature type="domain" description="HTH cro/C1-type" evidence="2">
    <location>
        <begin position="10"/>
        <end position="64"/>
    </location>
</feature>
<accession>A0A150PRE6</accession>
<protein>
    <recommendedName>
        <fullName evidence="2">HTH cro/C1-type domain-containing protein</fullName>
    </recommendedName>
</protein>
<dbReference type="Proteomes" id="UP000075420">
    <property type="component" value="Unassembled WGS sequence"/>
</dbReference>
<dbReference type="AlphaFoldDB" id="A0A150PRE6"/>
<feature type="compositionally biased region" description="Low complexity" evidence="1">
    <location>
        <begin position="78"/>
        <end position="87"/>
    </location>
</feature>
<dbReference type="GO" id="GO:0003677">
    <property type="term" value="F:DNA binding"/>
    <property type="evidence" value="ECO:0007669"/>
    <property type="project" value="InterPro"/>
</dbReference>
<dbReference type="InterPro" id="IPR001387">
    <property type="entry name" value="Cro/C1-type_HTH"/>
</dbReference>
<evidence type="ECO:0000259" key="2">
    <source>
        <dbReference type="PROSITE" id="PS50943"/>
    </source>
</evidence>
<gene>
    <name evidence="3" type="ORF">BE08_36930</name>
</gene>
<evidence type="ECO:0000313" key="3">
    <source>
        <dbReference type="EMBL" id="KYF58331.1"/>
    </source>
</evidence>
<dbReference type="Gene3D" id="1.10.260.40">
    <property type="entry name" value="lambda repressor-like DNA-binding domains"/>
    <property type="match status" value="1"/>
</dbReference>
<dbReference type="Pfam" id="PF13560">
    <property type="entry name" value="HTH_31"/>
    <property type="match status" value="1"/>
</dbReference>
<name>A0A150PRE6_SORCE</name>
<feature type="region of interest" description="Disordered" evidence="1">
    <location>
        <begin position="72"/>
        <end position="112"/>
    </location>
</feature>
<dbReference type="SUPFAM" id="SSF47413">
    <property type="entry name" value="lambda repressor-like DNA-binding domains"/>
    <property type="match status" value="1"/>
</dbReference>
<dbReference type="InterPro" id="IPR010982">
    <property type="entry name" value="Lambda_DNA-bd_dom_sf"/>
</dbReference>
<reference evidence="3 4" key="1">
    <citation type="submission" date="2014-02" db="EMBL/GenBank/DDBJ databases">
        <title>The small core and large imbalanced accessory genome model reveals a collaborative survival strategy of Sorangium cellulosum strains in nature.</title>
        <authorList>
            <person name="Han K."/>
            <person name="Peng R."/>
            <person name="Blom J."/>
            <person name="Li Y.-Z."/>
        </authorList>
    </citation>
    <scope>NUCLEOTIDE SEQUENCE [LARGE SCALE GENOMIC DNA]</scope>
    <source>
        <strain evidence="3 4">So0157-25</strain>
    </source>
</reference>
<proteinExistence type="predicted"/>
<organism evidence="3 4">
    <name type="scientific">Sorangium cellulosum</name>
    <name type="common">Polyangium cellulosum</name>
    <dbReference type="NCBI Taxonomy" id="56"/>
    <lineage>
        <taxon>Bacteria</taxon>
        <taxon>Pseudomonadati</taxon>
        <taxon>Myxococcota</taxon>
        <taxon>Polyangia</taxon>
        <taxon>Polyangiales</taxon>
        <taxon>Polyangiaceae</taxon>
        <taxon>Sorangium</taxon>
    </lineage>
</organism>